<keyword evidence="1" id="KW-0472">Membrane</keyword>
<feature type="transmembrane region" description="Helical" evidence="1">
    <location>
        <begin position="7"/>
        <end position="28"/>
    </location>
</feature>
<dbReference type="AlphaFoldDB" id="A0A4P7XL81"/>
<evidence type="ECO:0000313" key="3">
    <source>
        <dbReference type="Proteomes" id="UP000298049"/>
    </source>
</evidence>
<keyword evidence="1" id="KW-1133">Transmembrane helix</keyword>
<dbReference type="KEGG" id="hmi:soil367_17670"/>
<evidence type="ECO:0000313" key="2">
    <source>
        <dbReference type="EMBL" id="QCF27603.1"/>
    </source>
</evidence>
<organism evidence="2 3">
    <name type="scientific">Hydrocarboniclastica marina</name>
    <dbReference type="NCBI Taxonomy" id="2259620"/>
    <lineage>
        <taxon>Bacteria</taxon>
        <taxon>Pseudomonadati</taxon>
        <taxon>Pseudomonadota</taxon>
        <taxon>Gammaproteobacteria</taxon>
        <taxon>Alteromonadales</taxon>
        <taxon>Alteromonadaceae</taxon>
        <taxon>Hydrocarboniclastica</taxon>
    </lineage>
</organism>
<keyword evidence="3" id="KW-1185">Reference proteome</keyword>
<accession>A0A4P7XL81</accession>
<proteinExistence type="predicted"/>
<name>A0A4P7XL81_9ALTE</name>
<sequence length="119" mass="13837">MTKVMRFWLPVTTLIFGSLIGSGAIWSWKSSQIEQTKLQIQSVKTSVELRERMMTLLIEISAFQGDPGKRRSHFIEYEAKIEHYNALELHLANIEHRNPEPVDFIGQLPKPVKNFRIED</sequence>
<dbReference type="EMBL" id="CP031093">
    <property type="protein sequence ID" value="QCF27603.1"/>
    <property type="molecule type" value="Genomic_DNA"/>
</dbReference>
<keyword evidence="1" id="KW-0812">Transmembrane</keyword>
<dbReference type="Proteomes" id="UP000298049">
    <property type="component" value="Chromosome"/>
</dbReference>
<protein>
    <submittedName>
        <fullName evidence="2">Uncharacterized protein</fullName>
    </submittedName>
</protein>
<dbReference type="RefSeq" id="WP_136550315.1">
    <property type="nucleotide sequence ID" value="NZ_CP031093.1"/>
</dbReference>
<gene>
    <name evidence="2" type="ORF">soil367_17670</name>
</gene>
<evidence type="ECO:0000256" key="1">
    <source>
        <dbReference type="SAM" id="Phobius"/>
    </source>
</evidence>
<reference evidence="2 3" key="1">
    <citation type="submission" date="2018-07" db="EMBL/GenBank/DDBJ databases">
        <title>Marsedoiliclastica nanhaica gen. nov. sp. nov., a novel marine hydrocarbonoclastic bacterium isolated from an in-situ enriched hydrocarbon-degrading consortium in deep-sea sediment.</title>
        <authorList>
            <person name="Dong C."/>
            <person name="Ma T."/>
            <person name="Liu R."/>
            <person name="Shao Z."/>
        </authorList>
    </citation>
    <scope>NUCLEOTIDE SEQUENCE [LARGE SCALE GENOMIC DNA]</scope>
    <source>
        <strain evidence="3">soil36-7</strain>
    </source>
</reference>